<feature type="domain" description="Enoyl reductase (ER)" evidence="3">
    <location>
        <begin position="10"/>
        <end position="318"/>
    </location>
</feature>
<evidence type="ECO:0000313" key="5">
    <source>
        <dbReference type="Proteomes" id="UP001595823"/>
    </source>
</evidence>
<gene>
    <name evidence="4" type="ORF">ACFPET_10150</name>
</gene>
<protein>
    <submittedName>
        <fullName evidence="4">Quinone oxidoreductase family protein</fullName>
    </submittedName>
</protein>
<comment type="caution">
    <text evidence="4">The sequence shown here is derived from an EMBL/GenBank/DDBJ whole genome shotgun (WGS) entry which is preliminary data.</text>
</comment>
<proteinExistence type="predicted"/>
<evidence type="ECO:0000259" key="3">
    <source>
        <dbReference type="SMART" id="SM00829"/>
    </source>
</evidence>
<dbReference type="InterPro" id="IPR011032">
    <property type="entry name" value="GroES-like_sf"/>
</dbReference>
<evidence type="ECO:0000256" key="2">
    <source>
        <dbReference type="ARBA" id="ARBA00023002"/>
    </source>
</evidence>
<sequence length="320" mass="33759">MRAIVVHQTGTAEAMKLHEGEDPGPPPGQVSVRVQAAGVNFIDVYHRSGQYPIPTPFTPGLEGAGVVAAVGEGVTDFTPGDQVAWSHVPGSYADVVVGPAEKFVPVPDRVAPETAAAAMLQGLTAHYLCNDVHPLREGQTVLVHAASGGVGLLLTQMAKLKGATVIGTVSTDAKAELARSNGCDHVIGYEGFKDKARELTGGEGVHAVFDGVGRDTFDGSLESLRRRGTMALFGQASGAVPPFDPQRLNAAGSVSLWRPKLADFTATAEEYRARAADLFSMIEGNDLIVRINHRYPLKDAARAHNDLEARKTTGKVVLIP</sequence>
<organism evidence="4 5">
    <name type="scientific">Salininema proteolyticum</name>
    <dbReference type="NCBI Taxonomy" id="1607685"/>
    <lineage>
        <taxon>Bacteria</taxon>
        <taxon>Bacillati</taxon>
        <taxon>Actinomycetota</taxon>
        <taxon>Actinomycetes</taxon>
        <taxon>Glycomycetales</taxon>
        <taxon>Glycomycetaceae</taxon>
        <taxon>Salininema</taxon>
    </lineage>
</organism>
<keyword evidence="1" id="KW-0521">NADP</keyword>
<dbReference type="InterPro" id="IPR036291">
    <property type="entry name" value="NAD(P)-bd_dom_sf"/>
</dbReference>
<dbReference type="CDD" id="cd05286">
    <property type="entry name" value="QOR2"/>
    <property type="match status" value="1"/>
</dbReference>
<keyword evidence="2" id="KW-0560">Oxidoreductase</keyword>
<dbReference type="SUPFAM" id="SSF51735">
    <property type="entry name" value="NAD(P)-binding Rossmann-fold domains"/>
    <property type="match status" value="1"/>
</dbReference>
<dbReference type="InterPro" id="IPR002364">
    <property type="entry name" value="Quin_OxRdtase/zeta-crystal_CS"/>
</dbReference>
<reference evidence="5" key="1">
    <citation type="journal article" date="2019" name="Int. J. Syst. Evol. Microbiol.">
        <title>The Global Catalogue of Microorganisms (GCM) 10K type strain sequencing project: providing services to taxonomists for standard genome sequencing and annotation.</title>
        <authorList>
            <consortium name="The Broad Institute Genomics Platform"/>
            <consortium name="The Broad Institute Genome Sequencing Center for Infectious Disease"/>
            <person name="Wu L."/>
            <person name="Ma J."/>
        </authorList>
    </citation>
    <scope>NUCLEOTIDE SEQUENCE [LARGE SCALE GENOMIC DNA]</scope>
    <source>
        <strain evidence="5">IBRC-M 10908</strain>
    </source>
</reference>
<dbReference type="PANTHER" id="PTHR48106:SF13">
    <property type="entry name" value="QUINONE OXIDOREDUCTASE-RELATED"/>
    <property type="match status" value="1"/>
</dbReference>
<keyword evidence="5" id="KW-1185">Reference proteome</keyword>
<dbReference type="InterPro" id="IPR047618">
    <property type="entry name" value="QOR-like"/>
</dbReference>
<dbReference type="RefSeq" id="WP_380620548.1">
    <property type="nucleotide sequence ID" value="NZ_JBHSDK010000014.1"/>
</dbReference>
<dbReference type="Proteomes" id="UP001595823">
    <property type="component" value="Unassembled WGS sequence"/>
</dbReference>
<dbReference type="InterPro" id="IPR013149">
    <property type="entry name" value="ADH-like_C"/>
</dbReference>
<dbReference type="Pfam" id="PF00107">
    <property type="entry name" value="ADH_zinc_N"/>
    <property type="match status" value="1"/>
</dbReference>
<name>A0ABV8TXR3_9ACTN</name>
<dbReference type="EMBL" id="JBHSDK010000014">
    <property type="protein sequence ID" value="MFC4335559.1"/>
    <property type="molecule type" value="Genomic_DNA"/>
</dbReference>
<accession>A0ABV8TXR3</accession>
<evidence type="ECO:0000313" key="4">
    <source>
        <dbReference type="EMBL" id="MFC4335559.1"/>
    </source>
</evidence>
<dbReference type="PANTHER" id="PTHR48106">
    <property type="entry name" value="QUINONE OXIDOREDUCTASE PIG3-RELATED"/>
    <property type="match status" value="1"/>
</dbReference>
<dbReference type="Gene3D" id="3.90.180.10">
    <property type="entry name" value="Medium-chain alcohol dehydrogenases, catalytic domain"/>
    <property type="match status" value="1"/>
</dbReference>
<dbReference type="SMART" id="SM00829">
    <property type="entry name" value="PKS_ER"/>
    <property type="match status" value="1"/>
</dbReference>
<dbReference type="SUPFAM" id="SSF50129">
    <property type="entry name" value="GroES-like"/>
    <property type="match status" value="1"/>
</dbReference>
<dbReference type="InterPro" id="IPR013154">
    <property type="entry name" value="ADH-like_N"/>
</dbReference>
<dbReference type="InterPro" id="IPR020843">
    <property type="entry name" value="ER"/>
</dbReference>
<evidence type="ECO:0000256" key="1">
    <source>
        <dbReference type="ARBA" id="ARBA00022857"/>
    </source>
</evidence>
<dbReference type="Gene3D" id="3.40.50.720">
    <property type="entry name" value="NAD(P)-binding Rossmann-like Domain"/>
    <property type="match status" value="1"/>
</dbReference>
<dbReference type="PROSITE" id="PS01162">
    <property type="entry name" value="QOR_ZETA_CRYSTAL"/>
    <property type="match status" value="1"/>
</dbReference>
<dbReference type="Pfam" id="PF08240">
    <property type="entry name" value="ADH_N"/>
    <property type="match status" value="1"/>
</dbReference>